<comment type="caution">
    <text evidence="1">The sequence shown here is derived from an EMBL/GenBank/DDBJ whole genome shotgun (WGS) entry which is preliminary data.</text>
</comment>
<evidence type="ECO:0000313" key="2">
    <source>
        <dbReference type="Proteomes" id="UP000554482"/>
    </source>
</evidence>
<protein>
    <submittedName>
        <fullName evidence="1">Uncharacterized protein</fullName>
    </submittedName>
</protein>
<dbReference type="EMBL" id="JABWDY010008167">
    <property type="protein sequence ID" value="KAF5202404.1"/>
    <property type="molecule type" value="Genomic_DNA"/>
</dbReference>
<evidence type="ECO:0000313" key="1">
    <source>
        <dbReference type="EMBL" id="KAF5202404.1"/>
    </source>
</evidence>
<sequence length="62" mass="7149">MYKPYCFQRLKPRFANRHQLYTAIFLLQPRAALTRVLGRPGGSKVDQSDNPASMSYVYVTII</sequence>
<keyword evidence="2" id="KW-1185">Reference proteome</keyword>
<name>A0A7J6WYA6_THATH</name>
<reference evidence="1 2" key="1">
    <citation type="submission" date="2020-06" db="EMBL/GenBank/DDBJ databases">
        <title>Transcriptomic and genomic resources for Thalictrum thalictroides and T. hernandezii: Facilitating candidate gene discovery in an emerging model plant lineage.</title>
        <authorList>
            <person name="Arias T."/>
            <person name="Riano-Pachon D.M."/>
            <person name="Di Stilio V.S."/>
        </authorList>
    </citation>
    <scope>NUCLEOTIDE SEQUENCE [LARGE SCALE GENOMIC DNA]</scope>
    <source>
        <strain evidence="2">cv. WT478/WT964</strain>
        <tissue evidence="1">Leaves</tissue>
    </source>
</reference>
<accession>A0A7J6WYA6</accession>
<dbReference type="Proteomes" id="UP000554482">
    <property type="component" value="Unassembled WGS sequence"/>
</dbReference>
<gene>
    <name evidence="1" type="ORF">FRX31_008009</name>
</gene>
<dbReference type="AlphaFoldDB" id="A0A7J6WYA6"/>
<organism evidence="1 2">
    <name type="scientific">Thalictrum thalictroides</name>
    <name type="common">Rue-anemone</name>
    <name type="synonym">Anemone thalictroides</name>
    <dbReference type="NCBI Taxonomy" id="46969"/>
    <lineage>
        <taxon>Eukaryota</taxon>
        <taxon>Viridiplantae</taxon>
        <taxon>Streptophyta</taxon>
        <taxon>Embryophyta</taxon>
        <taxon>Tracheophyta</taxon>
        <taxon>Spermatophyta</taxon>
        <taxon>Magnoliopsida</taxon>
        <taxon>Ranunculales</taxon>
        <taxon>Ranunculaceae</taxon>
        <taxon>Thalictroideae</taxon>
        <taxon>Thalictrum</taxon>
    </lineage>
</organism>
<proteinExistence type="predicted"/>